<dbReference type="Proteomes" id="UP000246740">
    <property type="component" value="Unassembled WGS sequence"/>
</dbReference>
<evidence type="ECO:0000259" key="2">
    <source>
        <dbReference type="Pfam" id="PF01261"/>
    </source>
</evidence>
<evidence type="ECO:0000313" key="3">
    <source>
        <dbReference type="EMBL" id="PWZ03571.1"/>
    </source>
</evidence>
<evidence type="ECO:0000313" key="4">
    <source>
        <dbReference type="Proteomes" id="UP000246740"/>
    </source>
</evidence>
<feature type="region of interest" description="Disordered" evidence="1">
    <location>
        <begin position="58"/>
        <end position="100"/>
    </location>
</feature>
<dbReference type="InterPro" id="IPR050312">
    <property type="entry name" value="IolE/XylAMocC-like"/>
</dbReference>
<feature type="domain" description="Xylose isomerase-like TIM barrel" evidence="2">
    <location>
        <begin position="122"/>
        <end position="383"/>
    </location>
</feature>
<dbReference type="PANTHER" id="PTHR12110">
    <property type="entry name" value="HYDROXYPYRUVATE ISOMERASE"/>
    <property type="match status" value="1"/>
</dbReference>
<dbReference type="InterPro" id="IPR013022">
    <property type="entry name" value="Xyl_isomerase-like_TIM-brl"/>
</dbReference>
<dbReference type="InterPro" id="IPR036237">
    <property type="entry name" value="Xyl_isomerase-like_sf"/>
</dbReference>
<keyword evidence="3" id="KW-0413">Isomerase</keyword>
<reference evidence="3 4" key="1">
    <citation type="journal article" date="2018" name="Mol. Biol. Evol.">
        <title>Broad Genomic Sampling Reveals a Smut Pathogenic Ancestry of the Fungal Clade Ustilaginomycotina.</title>
        <authorList>
            <person name="Kijpornyongpan T."/>
            <person name="Mondo S.J."/>
            <person name="Barry K."/>
            <person name="Sandor L."/>
            <person name="Lee J."/>
            <person name="Lipzen A."/>
            <person name="Pangilinan J."/>
            <person name="LaButti K."/>
            <person name="Hainaut M."/>
            <person name="Henrissat B."/>
            <person name="Grigoriev I.V."/>
            <person name="Spatafora J.W."/>
            <person name="Aime M.C."/>
        </authorList>
    </citation>
    <scope>NUCLEOTIDE SEQUENCE [LARGE SCALE GENOMIC DNA]</scope>
    <source>
        <strain evidence="3 4">MCA 3645</strain>
    </source>
</reference>
<dbReference type="PANTHER" id="PTHR12110:SF21">
    <property type="entry name" value="XYLOSE ISOMERASE-LIKE TIM BARREL DOMAIN-CONTAINING PROTEIN"/>
    <property type="match status" value="1"/>
</dbReference>
<gene>
    <name evidence="3" type="ORF">BCV70DRAFT_197779</name>
</gene>
<organism evidence="3 4">
    <name type="scientific">Testicularia cyperi</name>
    <dbReference type="NCBI Taxonomy" id="1882483"/>
    <lineage>
        <taxon>Eukaryota</taxon>
        <taxon>Fungi</taxon>
        <taxon>Dikarya</taxon>
        <taxon>Basidiomycota</taxon>
        <taxon>Ustilaginomycotina</taxon>
        <taxon>Ustilaginomycetes</taxon>
        <taxon>Ustilaginales</taxon>
        <taxon>Anthracoideaceae</taxon>
        <taxon>Testicularia</taxon>
    </lineage>
</organism>
<dbReference type="GO" id="GO:0016853">
    <property type="term" value="F:isomerase activity"/>
    <property type="evidence" value="ECO:0007669"/>
    <property type="project" value="UniProtKB-KW"/>
</dbReference>
<name>A0A317Y1Y0_9BASI</name>
<dbReference type="InParanoid" id="A0A317Y1Y0"/>
<proteinExistence type="predicted"/>
<dbReference type="OrthoDB" id="5360893at2759"/>
<feature type="compositionally biased region" description="Low complexity" evidence="1">
    <location>
        <begin position="83"/>
        <end position="97"/>
    </location>
</feature>
<protein>
    <submittedName>
        <fullName evidence="3">Xylose isomerase-like protein</fullName>
    </submittedName>
</protein>
<sequence>MLAQQPKYGIFTHSVGYHTQGHCLLDKLRAIADAGIDGVEIFSDDLYEFSKSQTFARLSSGSPQHDSLLTPPDSPLAKHRKLSSSSVASSSSSSSSSPVLESTYNAYGACSTFELDQEIRAAEYVADFCRSLGLEIYNLQPLRDIEGWVDAKDREVAMERVKSRFPVMKALGTELLLICSNNAKAPQTTGDLDTLVKDFTQISDMAYHFAEVEGHNIKVGFEALSWGAHVDVWQQAWEVVRTTDRDNIGLILDSFNTLGRQFADPCTVSGIQEPVAATYAALESNLELLSTSVPASKIFFLQIGDACRMPAPLEPSPNANEPRPARMIWSRSSRLFPCEFDRGAFMPVKDFIAAVAKTGYSGPWSIEVFNNSLDDANPTVPLSHATRARAGLDRLVEQVAAHLDKAAIASH</sequence>
<dbReference type="SUPFAM" id="SSF51658">
    <property type="entry name" value="Xylose isomerase-like"/>
    <property type="match status" value="1"/>
</dbReference>
<keyword evidence="4" id="KW-1185">Reference proteome</keyword>
<dbReference type="Gene3D" id="3.20.20.150">
    <property type="entry name" value="Divalent-metal-dependent TIM barrel enzymes"/>
    <property type="match status" value="1"/>
</dbReference>
<dbReference type="EMBL" id="KZ819188">
    <property type="protein sequence ID" value="PWZ03571.1"/>
    <property type="molecule type" value="Genomic_DNA"/>
</dbReference>
<feature type="compositionally biased region" description="Polar residues" evidence="1">
    <location>
        <begin position="58"/>
        <end position="67"/>
    </location>
</feature>
<dbReference type="AlphaFoldDB" id="A0A317Y1Y0"/>
<accession>A0A317Y1Y0</accession>
<dbReference type="Pfam" id="PF01261">
    <property type="entry name" value="AP_endonuc_2"/>
    <property type="match status" value="1"/>
</dbReference>
<evidence type="ECO:0000256" key="1">
    <source>
        <dbReference type="SAM" id="MobiDB-lite"/>
    </source>
</evidence>
<dbReference type="STRING" id="1882483.A0A317Y1Y0"/>